<sequence length="136" mass="15327">SRIVITDIQSQLFSITNSEPLAESTEHVCDLVRRTERPYPATDPILSPEYMIHSPSLSMDPSILYTLDSPEIRYKSRLQRAIHREHIISEIPGISGVIMNNKGEVVYCYRKMQPWISIEPWNPGNGGISVCTMPGG</sequence>
<accession>A0ACB6QW44</accession>
<feature type="non-terminal residue" evidence="1">
    <location>
        <position position="136"/>
    </location>
</feature>
<dbReference type="Proteomes" id="UP000799755">
    <property type="component" value="Unassembled WGS sequence"/>
</dbReference>
<name>A0ACB6QW44_9PLEO</name>
<reference evidence="1" key="1">
    <citation type="journal article" date="2020" name="Stud. Mycol.">
        <title>101 Dothideomycetes genomes: a test case for predicting lifestyles and emergence of pathogens.</title>
        <authorList>
            <person name="Haridas S."/>
            <person name="Albert R."/>
            <person name="Binder M."/>
            <person name="Bloem J."/>
            <person name="Labutti K."/>
            <person name="Salamov A."/>
            <person name="Andreopoulos B."/>
            <person name="Baker S."/>
            <person name="Barry K."/>
            <person name="Bills G."/>
            <person name="Bluhm B."/>
            <person name="Cannon C."/>
            <person name="Castanera R."/>
            <person name="Culley D."/>
            <person name="Daum C."/>
            <person name="Ezra D."/>
            <person name="Gonzalez J."/>
            <person name="Henrissat B."/>
            <person name="Kuo A."/>
            <person name="Liang C."/>
            <person name="Lipzen A."/>
            <person name="Lutzoni F."/>
            <person name="Magnuson J."/>
            <person name="Mondo S."/>
            <person name="Nolan M."/>
            <person name="Ohm R."/>
            <person name="Pangilinan J."/>
            <person name="Park H.-J."/>
            <person name="Ramirez L."/>
            <person name="Alfaro M."/>
            <person name="Sun H."/>
            <person name="Tritt A."/>
            <person name="Yoshinaga Y."/>
            <person name="Zwiers L.-H."/>
            <person name="Turgeon B."/>
            <person name="Goodwin S."/>
            <person name="Spatafora J."/>
            <person name="Crous P."/>
            <person name="Grigoriev I."/>
        </authorList>
    </citation>
    <scope>NUCLEOTIDE SEQUENCE</scope>
    <source>
        <strain evidence="1">ATCC 200398</strain>
    </source>
</reference>
<protein>
    <submittedName>
        <fullName evidence="1">Uncharacterized protein</fullName>
    </submittedName>
</protein>
<comment type="caution">
    <text evidence="1">The sequence shown here is derived from an EMBL/GenBank/DDBJ whole genome shotgun (WGS) entry which is preliminary data.</text>
</comment>
<evidence type="ECO:0000313" key="1">
    <source>
        <dbReference type="EMBL" id="KAF2470502.1"/>
    </source>
</evidence>
<feature type="non-terminal residue" evidence="1">
    <location>
        <position position="1"/>
    </location>
</feature>
<keyword evidence="2" id="KW-1185">Reference proteome</keyword>
<organism evidence="1 2">
    <name type="scientific">Lindgomyces ingoldianus</name>
    <dbReference type="NCBI Taxonomy" id="673940"/>
    <lineage>
        <taxon>Eukaryota</taxon>
        <taxon>Fungi</taxon>
        <taxon>Dikarya</taxon>
        <taxon>Ascomycota</taxon>
        <taxon>Pezizomycotina</taxon>
        <taxon>Dothideomycetes</taxon>
        <taxon>Pleosporomycetidae</taxon>
        <taxon>Pleosporales</taxon>
        <taxon>Lindgomycetaceae</taxon>
        <taxon>Lindgomyces</taxon>
    </lineage>
</organism>
<evidence type="ECO:0000313" key="2">
    <source>
        <dbReference type="Proteomes" id="UP000799755"/>
    </source>
</evidence>
<proteinExistence type="predicted"/>
<dbReference type="EMBL" id="MU003508">
    <property type="protein sequence ID" value="KAF2470502.1"/>
    <property type="molecule type" value="Genomic_DNA"/>
</dbReference>
<gene>
    <name evidence="1" type="ORF">BDR25DRAFT_174648</name>
</gene>